<proteinExistence type="predicted"/>
<dbReference type="CDD" id="cd06588">
    <property type="entry name" value="PhnB_like"/>
    <property type="match status" value="1"/>
</dbReference>
<name>A0A1H0RQW3_MICTS</name>
<dbReference type="SUPFAM" id="SSF54593">
    <property type="entry name" value="Glyoxalase/Bleomycin resistance protein/Dihydroxybiphenyl dioxygenase"/>
    <property type="match status" value="1"/>
</dbReference>
<reference evidence="2 3" key="1">
    <citation type="submission" date="2016-10" db="EMBL/GenBank/DDBJ databases">
        <authorList>
            <person name="de Groot N.N."/>
        </authorList>
    </citation>
    <scope>NUCLEOTIDE SEQUENCE [LARGE SCALE GENOMIC DNA]</scope>
    <source>
        <strain evidence="2 3">StLB037</strain>
    </source>
</reference>
<gene>
    <name evidence="2" type="ORF">SAMN04487788_3003</name>
</gene>
<dbReference type="EMBL" id="FNJN01000007">
    <property type="protein sequence ID" value="SDP31853.1"/>
    <property type="molecule type" value="Genomic_DNA"/>
</dbReference>
<accession>A0A1H0RQW3</accession>
<organism evidence="2 3">
    <name type="scientific">Microbacterium testaceum (strain StLB037)</name>
    <dbReference type="NCBI Taxonomy" id="979556"/>
    <lineage>
        <taxon>Bacteria</taxon>
        <taxon>Bacillati</taxon>
        <taxon>Actinomycetota</taxon>
        <taxon>Actinomycetes</taxon>
        <taxon>Micrococcales</taxon>
        <taxon>Microbacteriaceae</taxon>
        <taxon>Microbacterium</taxon>
    </lineage>
</organism>
<dbReference type="InterPro" id="IPR029068">
    <property type="entry name" value="Glyas_Bleomycin-R_OHBP_Dase"/>
</dbReference>
<feature type="domain" description="Glyoxalase/fosfomycin resistance/dioxygenase" evidence="1">
    <location>
        <begin position="12"/>
        <end position="130"/>
    </location>
</feature>
<dbReference type="Pfam" id="PF00903">
    <property type="entry name" value="Glyoxalase"/>
    <property type="match status" value="1"/>
</dbReference>
<dbReference type="InterPro" id="IPR028973">
    <property type="entry name" value="PhnB-like"/>
</dbReference>
<dbReference type="InterPro" id="IPR004360">
    <property type="entry name" value="Glyas_Fos-R_dOase_dom"/>
</dbReference>
<dbReference type="PANTHER" id="PTHR33990:SF1">
    <property type="entry name" value="PROTEIN YJDN"/>
    <property type="match status" value="1"/>
</dbReference>
<dbReference type="AlphaFoldDB" id="A0A1H0RQW3"/>
<dbReference type="PANTHER" id="PTHR33990">
    <property type="entry name" value="PROTEIN YJDN-RELATED"/>
    <property type="match status" value="1"/>
</dbReference>
<protein>
    <submittedName>
        <fullName evidence="2">PhnB protein</fullName>
    </submittedName>
</protein>
<dbReference type="Gene3D" id="3.10.180.10">
    <property type="entry name" value="2,3-Dihydroxybiphenyl 1,2-Dioxygenase, domain 1"/>
    <property type="match status" value="1"/>
</dbReference>
<evidence type="ECO:0000313" key="2">
    <source>
        <dbReference type="EMBL" id="SDP31853.1"/>
    </source>
</evidence>
<evidence type="ECO:0000313" key="3">
    <source>
        <dbReference type="Proteomes" id="UP000186456"/>
    </source>
</evidence>
<evidence type="ECO:0000259" key="1">
    <source>
        <dbReference type="Pfam" id="PF00903"/>
    </source>
</evidence>
<dbReference type="Proteomes" id="UP000186456">
    <property type="component" value="Unassembled WGS sequence"/>
</dbReference>
<sequence>MATSLVVYISFAGAAREAMTFYESVFGGELKISTFGDFGMADAPADGVMHSELRADGFTVMGADAFGEPEGGWGANRVHAAFMSDELDRVRGFYDRFVERGAEVVQPLEKQMWGDLYGEVTDPWGVAWMFNIAAPSGWAESGSVSS</sequence>
<dbReference type="RefSeq" id="WP_074696688.1">
    <property type="nucleotide sequence ID" value="NZ_FNJN01000007.1"/>
</dbReference>